<dbReference type="AlphaFoldDB" id="A0A2J0YTC2"/>
<name>A0A2J0YTC2_RHIML</name>
<dbReference type="EMBL" id="NJGD01000033">
    <property type="protein sequence ID" value="PJR09121.1"/>
    <property type="molecule type" value="Genomic_DNA"/>
</dbReference>
<dbReference type="Proteomes" id="UP000231987">
    <property type="component" value="Unassembled WGS sequence"/>
</dbReference>
<gene>
    <name evidence="1" type="ORF">CEJ86_31890</name>
</gene>
<dbReference type="InterPro" id="IPR036291">
    <property type="entry name" value="NAD(P)-bd_dom_sf"/>
</dbReference>
<sequence length="80" mass="8572">MKIFVAGATGAVGLPLVRALRTLGHQATGVTTQWVPYCVSLSDLQATRAIERSVSTQITRCRAQFLHAIDNKCSKATVGE</sequence>
<dbReference type="SUPFAM" id="SSF51735">
    <property type="entry name" value="NAD(P)-binding Rossmann-fold domains"/>
    <property type="match status" value="1"/>
</dbReference>
<reference evidence="1 2" key="1">
    <citation type="submission" date="2017-06" db="EMBL/GenBank/DDBJ databases">
        <title>Ensifer strains isolated from leguminous trees and herbs display diverse denitrification phenotypes with some acting as strong N2O sinks.</title>
        <authorList>
            <person name="Woliy K."/>
            <person name="Mania D."/>
            <person name="Bakken L.R."/>
            <person name="Frostegard A."/>
        </authorList>
    </citation>
    <scope>NUCLEOTIDE SEQUENCE [LARGE SCALE GENOMIC DNA]</scope>
    <source>
        <strain evidence="1 2">AC50a</strain>
    </source>
</reference>
<comment type="caution">
    <text evidence="1">The sequence shown here is derived from an EMBL/GenBank/DDBJ whole genome shotgun (WGS) entry which is preliminary data.</text>
</comment>
<proteinExistence type="predicted"/>
<protein>
    <submittedName>
        <fullName evidence="1">Uncharacterized protein</fullName>
    </submittedName>
</protein>
<dbReference type="Gene3D" id="3.40.50.720">
    <property type="entry name" value="NAD(P)-binding Rossmann-like Domain"/>
    <property type="match status" value="1"/>
</dbReference>
<organism evidence="1 2">
    <name type="scientific">Rhizobium meliloti</name>
    <name type="common">Ensifer meliloti</name>
    <name type="synonym">Sinorhizobium meliloti</name>
    <dbReference type="NCBI Taxonomy" id="382"/>
    <lineage>
        <taxon>Bacteria</taxon>
        <taxon>Pseudomonadati</taxon>
        <taxon>Pseudomonadota</taxon>
        <taxon>Alphaproteobacteria</taxon>
        <taxon>Hyphomicrobiales</taxon>
        <taxon>Rhizobiaceae</taxon>
        <taxon>Sinorhizobium/Ensifer group</taxon>
        <taxon>Sinorhizobium</taxon>
    </lineage>
</organism>
<evidence type="ECO:0000313" key="2">
    <source>
        <dbReference type="Proteomes" id="UP000231987"/>
    </source>
</evidence>
<evidence type="ECO:0000313" key="1">
    <source>
        <dbReference type="EMBL" id="PJR09121.1"/>
    </source>
</evidence>
<accession>A0A2J0YTC2</accession>